<organism evidence="4 5">
    <name type="scientific">Emergomyces pasteurianus Ep9510</name>
    <dbReference type="NCBI Taxonomy" id="1447872"/>
    <lineage>
        <taxon>Eukaryota</taxon>
        <taxon>Fungi</taxon>
        <taxon>Dikarya</taxon>
        <taxon>Ascomycota</taxon>
        <taxon>Pezizomycotina</taxon>
        <taxon>Eurotiomycetes</taxon>
        <taxon>Eurotiomycetidae</taxon>
        <taxon>Onygenales</taxon>
        <taxon>Ajellomycetaceae</taxon>
        <taxon>Emergomyces</taxon>
    </lineage>
</organism>
<evidence type="ECO:0000256" key="3">
    <source>
        <dbReference type="SAM" id="SignalP"/>
    </source>
</evidence>
<dbReference type="GO" id="GO:0005737">
    <property type="term" value="C:cytoplasm"/>
    <property type="evidence" value="ECO:0007669"/>
    <property type="project" value="TreeGrafter"/>
</dbReference>
<dbReference type="OrthoDB" id="4187387at2759"/>
<keyword evidence="2" id="KW-0040">ANK repeat</keyword>
<dbReference type="PANTHER" id="PTHR24198">
    <property type="entry name" value="ANKYRIN REPEAT AND PROTEIN KINASE DOMAIN-CONTAINING PROTEIN"/>
    <property type="match status" value="1"/>
</dbReference>
<dbReference type="InterPro" id="IPR002110">
    <property type="entry name" value="Ankyrin_rpt"/>
</dbReference>
<gene>
    <name evidence="4" type="ORF">AJ78_08046</name>
</gene>
<dbReference type="PANTHER" id="PTHR24198:SF185">
    <property type="entry name" value="ANKYRIN-3"/>
    <property type="match status" value="1"/>
</dbReference>
<dbReference type="Gene3D" id="1.25.40.20">
    <property type="entry name" value="Ankyrin repeat-containing domain"/>
    <property type="match status" value="1"/>
</dbReference>
<dbReference type="STRING" id="1447872.A0A1J9P5G6"/>
<evidence type="ECO:0000256" key="2">
    <source>
        <dbReference type="ARBA" id="ARBA00023043"/>
    </source>
</evidence>
<dbReference type="EMBL" id="LGRN01000609">
    <property type="protein sequence ID" value="OJD11122.1"/>
    <property type="molecule type" value="Genomic_DNA"/>
</dbReference>
<feature type="signal peptide" evidence="3">
    <location>
        <begin position="1"/>
        <end position="24"/>
    </location>
</feature>
<dbReference type="VEuPathDB" id="FungiDB:AJ78_08046"/>
<keyword evidence="1" id="KW-0677">Repeat</keyword>
<dbReference type="Proteomes" id="UP000182235">
    <property type="component" value="Unassembled WGS sequence"/>
</dbReference>
<protein>
    <recommendedName>
        <fullName evidence="6">F-box domain-containing protein</fullName>
    </recommendedName>
</protein>
<dbReference type="SUPFAM" id="SSF48403">
    <property type="entry name" value="Ankyrin repeat"/>
    <property type="match status" value="1"/>
</dbReference>
<evidence type="ECO:0000313" key="5">
    <source>
        <dbReference type="Proteomes" id="UP000182235"/>
    </source>
</evidence>
<keyword evidence="3" id="KW-0732">Signal</keyword>
<dbReference type="Pfam" id="PF12796">
    <property type="entry name" value="Ank_2"/>
    <property type="match status" value="1"/>
</dbReference>
<sequence length="242" mass="26729">MALLNLPLELVLLIVSFLPKESDILSLLRALVNDPYFGILHSTLYTHKSDSASFALIWAVYHNRISIAKNSLKYGAKRISVDALGKSFTLAAAAGKVEILKLLIEWNGKVVPLGSQSVLGAVRPMEVSLLALAAEKGHLDVVKMLVEEFGLDVDWRDETYRTVLGRVVAAAVCEYTWAGVNEEEGESQQEEGRRRSESDDRWLPVVRFLLEHGADPRNIDVNWMTPLQILAEGRCGSRGGCA</sequence>
<comment type="caution">
    <text evidence="4">The sequence shown here is derived from an EMBL/GenBank/DDBJ whole genome shotgun (WGS) entry which is preliminary data.</text>
</comment>
<evidence type="ECO:0008006" key="6">
    <source>
        <dbReference type="Google" id="ProtNLM"/>
    </source>
</evidence>
<evidence type="ECO:0000256" key="1">
    <source>
        <dbReference type="ARBA" id="ARBA00022737"/>
    </source>
</evidence>
<dbReference type="AlphaFoldDB" id="A0A1J9P5G6"/>
<keyword evidence="5" id="KW-1185">Reference proteome</keyword>
<proteinExistence type="predicted"/>
<evidence type="ECO:0000313" key="4">
    <source>
        <dbReference type="EMBL" id="OJD11122.1"/>
    </source>
</evidence>
<accession>A0A1J9P5G6</accession>
<feature type="chain" id="PRO_5013131627" description="F-box domain-containing protein" evidence="3">
    <location>
        <begin position="25"/>
        <end position="242"/>
    </location>
</feature>
<dbReference type="InterPro" id="IPR036770">
    <property type="entry name" value="Ankyrin_rpt-contain_sf"/>
</dbReference>
<name>A0A1J9P5G6_9EURO</name>
<reference evidence="4 5" key="1">
    <citation type="submission" date="2015-07" db="EMBL/GenBank/DDBJ databases">
        <title>Emmonsia species relationships and genome sequence.</title>
        <authorList>
            <consortium name="The Broad Institute Genomics Platform"/>
            <person name="Cuomo C.A."/>
            <person name="Munoz J.F."/>
            <person name="Imamovic A."/>
            <person name="Priest M.E."/>
            <person name="Young S."/>
            <person name="Clay O.K."/>
            <person name="McEwen J.G."/>
        </authorList>
    </citation>
    <scope>NUCLEOTIDE SEQUENCE [LARGE SCALE GENOMIC DNA]</scope>
    <source>
        <strain evidence="4 5">UAMH 9510</strain>
    </source>
</reference>